<dbReference type="EMBL" id="BAAAZA010000007">
    <property type="protein sequence ID" value="GAA3863337.1"/>
    <property type="molecule type" value="Genomic_DNA"/>
</dbReference>
<evidence type="ECO:0000313" key="5">
    <source>
        <dbReference type="EMBL" id="GAA3863337.1"/>
    </source>
</evidence>
<evidence type="ECO:0000256" key="4">
    <source>
        <dbReference type="ARBA" id="ARBA00023180"/>
    </source>
</evidence>
<name>A0ABP7K251_9ACTN</name>
<protein>
    <recommendedName>
        <fullName evidence="7">Mannosyl-oligosaccharide alpha-1,2-mannosidase</fullName>
    </recommendedName>
</protein>
<comment type="subcellular location">
    <subcellularLocation>
        <location evidence="1">Endoplasmic reticulum</location>
    </subcellularLocation>
</comment>
<keyword evidence="3" id="KW-0256">Endoplasmic reticulum</keyword>
<evidence type="ECO:0000256" key="3">
    <source>
        <dbReference type="ARBA" id="ARBA00022824"/>
    </source>
</evidence>
<dbReference type="InterPro" id="IPR012341">
    <property type="entry name" value="6hp_glycosidase-like_sf"/>
</dbReference>
<evidence type="ECO:0000256" key="1">
    <source>
        <dbReference type="ARBA" id="ARBA00004240"/>
    </source>
</evidence>
<dbReference type="InterPro" id="IPR001382">
    <property type="entry name" value="Glyco_hydro_47"/>
</dbReference>
<evidence type="ECO:0000256" key="2">
    <source>
        <dbReference type="ARBA" id="ARBA00007658"/>
    </source>
</evidence>
<comment type="caution">
    <text evidence="5">The sequence shown here is derived from an EMBL/GenBank/DDBJ whole genome shotgun (WGS) entry which is preliminary data.</text>
</comment>
<dbReference type="PANTHER" id="PTHR45679">
    <property type="entry name" value="ER DEGRADATION-ENHANCING ALPHA-MANNOSIDASE-LIKE PROTEIN 2"/>
    <property type="match status" value="1"/>
</dbReference>
<evidence type="ECO:0008006" key="7">
    <source>
        <dbReference type="Google" id="ProtNLM"/>
    </source>
</evidence>
<dbReference type="InterPro" id="IPR006311">
    <property type="entry name" value="TAT_signal"/>
</dbReference>
<accession>A0ABP7K251</accession>
<evidence type="ECO:0000313" key="6">
    <source>
        <dbReference type="Proteomes" id="UP001501563"/>
    </source>
</evidence>
<dbReference type="SUPFAM" id="SSF48225">
    <property type="entry name" value="Seven-hairpin glycosidases"/>
    <property type="match status" value="1"/>
</dbReference>
<dbReference type="Gene3D" id="1.50.10.10">
    <property type="match status" value="1"/>
</dbReference>
<reference evidence="6" key="1">
    <citation type="journal article" date="2019" name="Int. J. Syst. Evol. Microbiol.">
        <title>The Global Catalogue of Microorganisms (GCM) 10K type strain sequencing project: providing services to taxonomists for standard genome sequencing and annotation.</title>
        <authorList>
            <consortium name="The Broad Institute Genomics Platform"/>
            <consortium name="The Broad Institute Genome Sequencing Center for Infectious Disease"/>
            <person name="Wu L."/>
            <person name="Ma J."/>
        </authorList>
    </citation>
    <scope>NUCLEOTIDE SEQUENCE [LARGE SCALE GENOMIC DNA]</scope>
    <source>
        <strain evidence="6">JCM 16578</strain>
    </source>
</reference>
<dbReference type="PANTHER" id="PTHR45679:SF5">
    <property type="entry name" value="ER DEGRADATION-ENHANCING ALPHA-MANNOSIDASE-LIKE PROTEIN 1"/>
    <property type="match status" value="1"/>
</dbReference>
<dbReference type="Pfam" id="PF01532">
    <property type="entry name" value="Glyco_hydro_47"/>
    <property type="match status" value="1"/>
</dbReference>
<sequence length="504" mass="55629">MTHPGLPRVNGVVRRGVLRAVSAVGGTAAVAALGSPLRAGNVSAQVSGARPGTPPASRIGPADPEKAQEIRAEFLHAWNGYRKYAWGHDEVLPVSGGYREFFSGRHPVGLSIVEALDTHYVMGLDDEVDRCVQWIRARLDFDLDTDFHVFEAIIRLVGGLLAGYLATDDRQLLALCVDLADRLLPAFTKSPTGMPYRRVNLRTGAVSGSKVPLAEIGTNILEFGVLSQVTGDPRYFRAAKRALAAVVERRSSLDLVGTTMDVETGRWLDRADIGPNPPADSFYEYLWGGWAMFGDTDCLNWFRIFDASLRKHLAERTGGLLWFKQVDFRTGALLGRRQSCLAACVLSVGGDEALAADYHRSWTAVQEKYLVLPEEIDYRRLSVLTPGNALRPEYANSAFDLYRRTGDPVYRAAAWRYFQNQKTFQRVPGGYTVVTDVTKRPMPKGDYCPAYVFAENFKWLYLTFADAERFDYGTGYLSTEAKILRGLRGRGTAPTVTGKAVPGA</sequence>
<proteinExistence type="inferred from homology"/>
<dbReference type="InterPro" id="IPR044674">
    <property type="entry name" value="EDEM1/2/3"/>
</dbReference>
<dbReference type="Proteomes" id="UP001501563">
    <property type="component" value="Unassembled WGS sequence"/>
</dbReference>
<keyword evidence="6" id="KW-1185">Reference proteome</keyword>
<gene>
    <name evidence="5" type="ORF">GCM10022207_29120</name>
</gene>
<organism evidence="5 6">
    <name type="scientific">Streptomyces lannensis</name>
    <dbReference type="NCBI Taxonomy" id="766498"/>
    <lineage>
        <taxon>Bacteria</taxon>
        <taxon>Bacillati</taxon>
        <taxon>Actinomycetota</taxon>
        <taxon>Actinomycetes</taxon>
        <taxon>Kitasatosporales</taxon>
        <taxon>Streptomycetaceae</taxon>
        <taxon>Streptomyces</taxon>
    </lineage>
</organism>
<dbReference type="PROSITE" id="PS51318">
    <property type="entry name" value="TAT"/>
    <property type="match status" value="1"/>
</dbReference>
<dbReference type="InterPro" id="IPR036026">
    <property type="entry name" value="Seven-hairpin_glycosidases"/>
</dbReference>
<comment type="similarity">
    <text evidence="2">Belongs to the glycosyl hydrolase 47 family.</text>
</comment>
<dbReference type="PRINTS" id="PR00747">
    <property type="entry name" value="GLYHDRLASE47"/>
</dbReference>
<dbReference type="RefSeq" id="WP_345548428.1">
    <property type="nucleotide sequence ID" value="NZ_BAAAZA010000007.1"/>
</dbReference>
<keyword evidence="4" id="KW-0325">Glycoprotein</keyword>